<evidence type="ECO:0000256" key="1">
    <source>
        <dbReference type="ARBA" id="ARBA00019152"/>
    </source>
</evidence>
<sequence>MQEEVTDVQTSFTHYLQVKNPNPQFIEPADKKTLSFCRKMMEKAQGFSERFEFLVHVAFSRSIGKRRRKPPVLRCRAIDALMQGMCFHYDPLAGNFGRVQCSTTTLAIECGLATESRKDKLSITRATRALRSLASDFGLITYDTEFDPEIGCNIPSNIQFTPALFEALGISMASLEAVRKNRAEWQNKQREKEGLSRLSLEELALNAFNYVRSKFREYHRELRLHGLKRARAKRDAERSRNEIRVLVKRELTKEISMGRFPANMELVNREVERRTSERTIMSRGNYSRLSPAPA</sequence>
<evidence type="ECO:0000256" key="2">
    <source>
        <dbReference type="ARBA" id="ARBA00022705"/>
    </source>
</evidence>
<proteinExistence type="predicted"/>
<dbReference type="InterPro" id="IPR003446">
    <property type="entry name" value="Plasmid_replication_init_RepA"/>
</dbReference>
<dbReference type="AlphaFoldDB" id="A0A403ML16"/>
<protein>
    <recommendedName>
        <fullName evidence="1">Replication initiation protein</fullName>
    </recommendedName>
</protein>
<comment type="caution">
    <text evidence="3">The sequence shown here is derived from an EMBL/GenBank/DDBJ whole genome shotgun (WGS) entry which is preliminary data.</text>
</comment>
<gene>
    <name evidence="3" type="ORF">DRU74_20205</name>
</gene>
<dbReference type="EMBL" id="RVHM01000032">
    <property type="protein sequence ID" value="MLU99020.1"/>
    <property type="molecule type" value="Genomic_DNA"/>
</dbReference>
<organism evidence="3">
    <name type="scientific">Salmonella enterica I</name>
    <dbReference type="NCBI Taxonomy" id="59201"/>
    <lineage>
        <taxon>Bacteria</taxon>
        <taxon>Pseudomonadati</taxon>
        <taxon>Pseudomonadota</taxon>
        <taxon>Gammaproteobacteria</taxon>
        <taxon>Enterobacterales</taxon>
        <taxon>Enterobacteriaceae</taxon>
        <taxon>Salmonella</taxon>
    </lineage>
</organism>
<dbReference type="NCBIfam" id="NF040977">
    <property type="entry name" value="RepA_IncFII_LM"/>
    <property type="match status" value="1"/>
</dbReference>
<evidence type="ECO:0000313" key="3">
    <source>
        <dbReference type="EMBL" id="MLU99020.1"/>
    </source>
</evidence>
<dbReference type="GO" id="GO:0006260">
    <property type="term" value="P:DNA replication"/>
    <property type="evidence" value="ECO:0007669"/>
    <property type="project" value="UniProtKB-KW"/>
</dbReference>
<dbReference type="GO" id="GO:0006276">
    <property type="term" value="P:plasmid maintenance"/>
    <property type="evidence" value="ECO:0007669"/>
    <property type="project" value="InterPro"/>
</dbReference>
<accession>A0A403ML16</accession>
<keyword evidence="2" id="KW-0235">DNA replication</keyword>
<name>A0A403ML16_SALET</name>
<dbReference type="Proteomes" id="UP000885374">
    <property type="component" value="Unassembled WGS sequence"/>
</dbReference>
<reference evidence="3" key="1">
    <citation type="submission" date="2018-07" db="EMBL/GenBank/DDBJ databases">
        <authorList>
            <person name="Ashton P.M."/>
            <person name="Dallman T."/>
            <person name="Nair S."/>
            <person name="De Pinna E."/>
            <person name="Peters T."/>
            <person name="Grant K."/>
        </authorList>
    </citation>
    <scope>NUCLEOTIDE SEQUENCE [LARGE SCALE GENOMIC DNA]</scope>
    <source>
        <strain evidence="3">157339</strain>
    </source>
</reference>
<dbReference type="Pfam" id="PF02387">
    <property type="entry name" value="IncFII_repA"/>
    <property type="match status" value="1"/>
</dbReference>